<protein>
    <submittedName>
        <fullName evidence="2">Unnamed protein product</fullName>
    </submittedName>
</protein>
<comment type="caution">
    <text evidence="2">The sequence shown here is derived from an EMBL/GenBank/DDBJ whole genome shotgun (WGS) entry which is preliminary data.</text>
</comment>
<dbReference type="OrthoDB" id="127231at2759"/>
<feature type="compositionally biased region" description="Acidic residues" evidence="1">
    <location>
        <begin position="167"/>
        <end position="179"/>
    </location>
</feature>
<reference evidence="2" key="1">
    <citation type="submission" date="2023-04" db="EMBL/GenBank/DDBJ databases">
        <title>Phytophthora fragariaefolia NBRC 109709.</title>
        <authorList>
            <person name="Ichikawa N."/>
            <person name="Sato H."/>
            <person name="Tonouchi N."/>
        </authorList>
    </citation>
    <scope>NUCLEOTIDE SEQUENCE</scope>
    <source>
        <strain evidence="2">NBRC 109709</strain>
    </source>
</reference>
<feature type="compositionally biased region" description="Basic residues" evidence="1">
    <location>
        <begin position="187"/>
        <end position="201"/>
    </location>
</feature>
<feature type="region of interest" description="Disordered" evidence="1">
    <location>
        <begin position="45"/>
        <end position="70"/>
    </location>
</feature>
<name>A0A9W7DC02_9STRA</name>
<keyword evidence="3" id="KW-1185">Reference proteome</keyword>
<evidence type="ECO:0000313" key="2">
    <source>
        <dbReference type="EMBL" id="GMG17644.1"/>
    </source>
</evidence>
<dbReference type="EMBL" id="BSXT01019046">
    <property type="protein sequence ID" value="GMG17644.1"/>
    <property type="molecule type" value="Genomic_DNA"/>
</dbReference>
<dbReference type="Proteomes" id="UP001165121">
    <property type="component" value="Unassembled WGS sequence"/>
</dbReference>
<organism evidence="2 3">
    <name type="scientific">Phytophthora fragariaefolia</name>
    <dbReference type="NCBI Taxonomy" id="1490495"/>
    <lineage>
        <taxon>Eukaryota</taxon>
        <taxon>Sar</taxon>
        <taxon>Stramenopiles</taxon>
        <taxon>Oomycota</taxon>
        <taxon>Peronosporomycetes</taxon>
        <taxon>Peronosporales</taxon>
        <taxon>Peronosporaceae</taxon>
        <taxon>Phytophthora</taxon>
    </lineage>
</organism>
<accession>A0A9W7DC02</accession>
<feature type="region of interest" description="Disordered" evidence="1">
    <location>
        <begin position="139"/>
        <end position="248"/>
    </location>
</feature>
<feature type="compositionally biased region" description="Basic and acidic residues" evidence="1">
    <location>
        <begin position="51"/>
        <end position="70"/>
    </location>
</feature>
<proteinExistence type="predicted"/>
<feature type="region of interest" description="Disordered" evidence="1">
    <location>
        <begin position="449"/>
        <end position="470"/>
    </location>
</feature>
<sequence>MLAFDDLLQAAHVVSMRASIARLEEQTSQWRATSLKNERLLQAAQRARAGHNQDRDSIARDRDSVARDRDSIARDRDSIARNRDSLMQDRDALAQVREVIVSDYLRLQEQYSNAYRRMRAIAAAMGQDVHLPVPSSFATYSPASSATAGRAHKSQLTPLCRTSLEREETEDDGTDDEDLSALSRSRSSLRRRGSLTPRHRTLQPIIDVDGDGDSSSGSSSGNTGNEWSGYGGVGSSPQDHVGDDPAVGDLAGATLEVDEIDDSPLFPTFVPRRLWIPGVSIDPASHPLPDYYEDLITGATVDALMDTSPWSKLSNGETPLTFIPVVSGRRLPPNFVQDYLELEERHLQSYWESTHFLPISEAMCSTNPALSTYHEQRRQRRSRAGAAWRRILTNNVIPALRHRQCDLDILLDPFFLHFPKSRVTKYWFSTLDGGASSLAEGADILDLEKPWRPVPTESPRSSRYAHQSSS</sequence>
<gene>
    <name evidence="2" type="ORF">Pfra01_003027600</name>
</gene>
<evidence type="ECO:0000256" key="1">
    <source>
        <dbReference type="SAM" id="MobiDB-lite"/>
    </source>
</evidence>
<evidence type="ECO:0000313" key="3">
    <source>
        <dbReference type="Proteomes" id="UP001165121"/>
    </source>
</evidence>
<dbReference type="AlphaFoldDB" id="A0A9W7DC02"/>
<feature type="compositionally biased region" description="Polar residues" evidence="1">
    <location>
        <begin position="458"/>
        <end position="470"/>
    </location>
</feature>